<proteinExistence type="predicted"/>
<dbReference type="InterPro" id="IPR011006">
    <property type="entry name" value="CheY-like_superfamily"/>
</dbReference>
<dbReference type="InterPro" id="IPR001867">
    <property type="entry name" value="OmpR/PhoB-type_DNA-bd"/>
</dbReference>
<dbReference type="InterPro" id="IPR001789">
    <property type="entry name" value="Sig_transdc_resp-reg_receiver"/>
</dbReference>
<dbReference type="PANTHER" id="PTHR48111:SF4">
    <property type="entry name" value="DNA-BINDING DUAL TRANSCRIPTIONAL REGULATOR OMPR"/>
    <property type="match status" value="1"/>
</dbReference>
<keyword evidence="2" id="KW-0902">Two-component regulatory system</keyword>
<feature type="modified residue" description="4-aspartylphosphate" evidence="6">
    <location>
        <position position="77"/>
    </location>
</feature>
<dbReference type="InterPro" id="IPR016032">
    <property type="entry name" value="Sig_transdc_resp-reg_C-effctor"/>
</dbReference>
<name>A0A8J6YQP2_9PROT</name>
<dbReference type="Pfam" id="PF00072">
    <property type="entry name" value="Response_reg"/>
    <property type="match status" value="1"/>
</dbReference>
<evidence type="ECO:0000256" key="6">
    <source>
        <dbReference type="PROSITE-ProRule" id="PRU00169"/>
    </source>
</evidence>
<protein>
    <submittedName>
        <fullName evidence="11">Response regulator transcription factor</fullName>
    </submittedName>
</protein>
<dbReference type="PANTHER" id="PTHR48111">
    <property type="entry name" value="REGULATOR OF RPOS"/>
    <property type="match status" value="1"/>
</dbReference>
<comment type="caution">
    <text evidence="11">The sequence shown here is derived from an EMBL/GenBank/DDBJ whole genome shotgun (WGS) entry which is preliminary data.</text>
</comment>
<dbReference type="PROSITE" id="PS50110">
    <property type="entry name" value="RESPONSE_REGULATORY"/>
    <property type="match status" value="1"/>
</dbReference>
<evidence type="ECO:0000256" key="3">
    <source>
        <dbReference type="ARBA" id="ARBA00023015"/>
    </source>
</evidence>
<feature type="domain" description="Response regulatory" evidence="9">
    <location>
        <begin position="28"/>
        <end position="141"/>
    </location>
</feature>
<dbReference type="GO" id="GO:0000976">
    <property type="term" value="F:transcription cis-regulatory region binding"/>
    <property type="evidence" value="ECO:0007669"/>
    <property type="project" value="TreeGrafter"/>
</dbReference>
<dbReference type="GO" id="GO:0000156">
    <property type="term" value="F:phosphorelay response regulator activity"/>
    <property type="evidence" value="ECO:0007669"/>
    <property type="project" value="TreeGrafter"/>
</dbReference>
<dbReference type="CDD" id="cd00383">
    <property type="entry name" value="trans_reg_C"/>
    <property type="match status" value="1"/>
</dbReference>
<dbReference type="PROSITE" id="PS51755">
    <property type="entry name" value="OMPR_PHOB"/>
    <property type="match status" value="1"/>
</dbReference>
<feature type="domain" description="OmpR/PhoB-type" evidence="10">
    <location>
        <begin position="160"/>
        <end position="256"/>
    </location>
</feature>
<keyword evidence="12" id="KW-1185">Reference proteome</keyword>
<dbReference type="Pfam" id="PF00486">
    <property type="entry name" value="Trans_reg_C"/>
    <property type="match status" value="1"/>
</dbReference>
<keyword evidence="1 6" id="KW-0597">Phosphoprotein</keyword>
<gene>
    <name evidence="11" type="ORF">IHV25_07965</name>
</gene>
<keyword evidence="4 7" id="KW-0238">DNA-binding</keyword>
<dbReference type="GO" id="GO:0006355">
    <property type="term" value="P:regulation of DNA-templated transcription"/>
    <property type="evidence" value="ECO:0007669"/>
    <property type="project" value="InterPro"/>
</dbReference>
<evidence type="ECO:0000256" key="1">
    <source>
        <dbReference type="ARBA" id="ARBA00022553"/>
    </source>
</evidence>
<dbReference type="SUPFAM" id="SSF46894">
    <property type="entry name" value="C-terminal effector domain of the bipartite response regulators"/>
    <property type="match status" value="1"/>
</dbReference>
<evidence type="ECO:0000256" key="7">
    <source>
        <dbReference type="PROSITE-ProRule" id="PRU01091"/>
    </source>
</evidence>
<keyword evidence="3" id="KW-0805">Transcription regulation</keyword>
<evidence type="ECO:0000256" key="5">
    <source>
        <dbReference type="ARBA" id="ARBA00023163"/>
    </source>
</evidence>
<reference evidence="11" key="1">
    <citation type="submission" date="2020-10" db="EMBL/GenBank/DDBJ databases">
        <title>Genome sequence of the unusual species of purple photosynthetic bacteria, Phaeovibrio sulfidiphilus DSM 23193, type strain.</title>
        <authorList>
            <person name="Kyndt J.A."/>
            <person name="Meyer T.E."/>
        </authorList>
    </citation>
    <scope>NUCLEOTIDE SEQUENCE</scope>
    <source>
        <strain evidence="11">DSM 23193</strain>
    </source>
</reference>
<dbReference type="CDD" id="cd17574">
    <property type="entry name" value="REC_OmpR"/>
    <property type="match status" value="1"/>
</dbReference>
<dbReference type="GO" id="GO:0032993">
    <property type="term" value="C:protein-DNA complex"/>
    <property type="evidence" value="ECO:0007669"/>
    <property type="project" value="TreeGrafter"/>
</dbReference>
<accession>A0A8J6YQP2</accession>
<feature type="region of interest" description="Disordered" evidence="8">
    <location>
        <begin position="1"/>
        <end position="27"/>
    </location>
</feature>
<dbReference type="InterPro" id="IPR039420">
    <property type="entry name" value="WalR-like"/>
</dbReference>
<feature type="compositionally biased region" description="Pro residues" evidence="8">
    <location>
        <begin position="1"/>
        <end position="10"/>
    </location>
</feature>
<dbReference type="Gene3D" id="1.10.10.10">
    <property type="entry name" value="Winged helix-like DNA-binding domain superfamily/Winged helix DNA-binding domain"/>
    <property type="match status" value="1"/>
</dbReference>
<evidence type="ECO:0000259" key="10">
    <source>
        <dbReference type="PROSITE" id="PS51755"/>
    </source>
</evidence>
<dbReference type="InterPro" id="IPR036388">
    <property type="entry name" value="WH-like_DNA-bd_sf"/>
</dbReference>
<keyword evidence="5" id="KW-0804">Transcription</keyword>
<feature type="DNA-binding region" description="OmpR/PhoB-type" evidence="7">
    <location>
        <begin position="160"/>
        <end position="256"/>
    </location>
</feature>
<evidence type="ECO:0000256" key="8">
    <source>
        <dbReference type="SAM" id="MobiDB-lite"/>
    </source>
</evidence>
<evidence type="ECO:0000256" key="4">
    <source>
        <dbReference type="ARBA" id="ARBA00023125"/>
    </source>
</evidence>
<dbReference type="SMART" id="SM00448">
    <property type="entry name" value="REC"/>
    <property type="match status" value="1"/>
</dbReference>
<dbReference type="Gene3D" id="6.10.250.690">
    <property type="match status" value="1"/>
</dbReference>
<dbReference type="GO" id="GO:0005829">
    <property type="term" value="C:cytosol"/>
    <property type="evidence" value="ECO:0007669"/>
    <property type="project" value="TreeGrafter"/>
</dbReference>
<dbReference type="SMART" id="SM00862">
    <property type="entry name" value="Trans_reg_C"/>
    <property type="match status" value="1"/>
</dbReference>
<dbReference type="EMBL" id="JACZHT010000005">
    <property type="protein sequence ID" value="MBE1237582.1"/>
    <property type="molecule type" value="Genomic_DNA"/>
</dbReference>
<evidence type="ECO:0000313" key="11">
    <source>
        <dbReference type="EMBL" id="MBE1237582.1"/>
    </source>
</evidence>
<dbReference type="AlphaFoldDB" id="A0A8J6YQP2"/>
<evidence type="ECO:0000259" key="9">
    <source>
        <dbReference type="PROSITE" id="PS50110"/>
    </source>
</evidence>
<dbReference type="Gene3D" id="3.40.50.2300">
    <property type="match status" value="1"/>
</dbReference>
<dbReference type="SUPFAM" id="SSF52172">
    <property type="entry name" value="CheY-like"/>
    <property type="match status" value="1"/>
</dbReference>
<evidence type="ECO:0000256" key="2">
    <source>
        <dbReference type="ARBA" id="ARBA00023012"/>
    </source>
</evidence>
<dbReference type="Proteomes" id="UP000631034">
    <property type="component" value="Unassembled WGS sequence"/>
</dbReference>
<organism evidence="11 12">
    <name type="scientific">Phaeovibrio sulfidiphilus</name>
    <dbReference type="NCBI Taxonomy" id="1220600"/>
    <lineage>
        <taxon>Bacteria</taxon>
        <taxon>Pseudomonadati</taxon>
        <taxon>Pseudomonadota</taxon>
        <taxon>Alphaproteobacteria</taxon>
        <taxon>Rhodospirillales</taxon>
        <taxon>Rhodospirillaceae</taxon>
        <taxon>Phaeovibrio</taxon>
    </lineage>
</organism>
<dbReference type="RefSeq" id="WP_192534581.1">
    <property type="nucleotide sequence ID" value="NZ_JACZHT010000005.1"/>
</dbReference>
<sequence>MTDSPLPPPPPREDTAPERAEPPEPRPHVLVIDDDERILSLIGRYLKEHDFLVSTAPDAATARVHLSLFRFDLLIVDIMMPGEDGLSLTRFVREGSDVPILMLTAMGQAEDRIQGFEAGADDYLPKPFHPRELLLRIASILRRTRDPARTGAEAGADDDPSVLRLGECRFDVEKGVLENDSGPVHLTTAELALLRVLAETPGAIVSREDLATRTGAEGGPRAIDVQVTRLRKKLEGDSRTPRYLRTVRGRGYQLVTD</sequence>
<evidence type="ECO:0000313" key="12">
    <source>
        <dbReference type="Proteomes" id="UP000631034"/>
    </source>
</evidence>
<feature type="compositionally biased region" description="Basic and acidic residues" evidence="8">
    <location>
        <begin position="11"/>
        <end position="27"/>
    </location>
</feature>